<evidence type="ECO:0000256" key="1">
    <source>
        <dbReference type="SAM" id="MobiDB-lite"/>
    </source>
</evidence>
<reference evidence="4" key="1">
    <citation type="submission" date="2017-02" db="UniProtKB">
        <authorList>
            <consortium name="WormBaseParasite"/>
        </authorList>
    </citation>
    <scope>IDENTIFICATION</scope>
</reference>
<reference evidence="2 3" key="2">
    <citation type="submission" date="2018-11" db="EMBL/GenBank/DDBJ databases">
        <authorList>
            <consortium name="Pathogen Informatics"/>
        </authorList>
    </citation>
    <scope>NUCLEOTIDE SEQUENCE [LARGE SCALE GENOMIC DNA]</scope>
</reference>
<proteinExistence type="predicted"/>
<gene>
    <name evidence="2" type="ORF">NBR_LOCUS5408</name>
</gene>
<dbReference type="Proteomes" id="UP000271162">
    <property type="component" value="Unassembled WGS sequence"/>
</dbReference>
<evidence type="ECO:0000313" key="3">
    <source>
        <dbReference type="Proteomes" id="UP000271162"/>
    </source>
</evidence>
<name>A0A0N4XSA4_NIPBR</name>
<feature type="compositionally biased region" description="Polar residues" evidence="1">
    <location>
        <begin position="111"/>
        <end position="124"/>
    </location>
</feature>
<dbReference type="WBParaSite" id="NBR_0000540601-mRNA-1">
    <property type="protein sequence ID" value="NBR_0000540601-mRNA-1"/>
    <property type="gene ID" value="NBR_0000540601"/>
</dbReference>
<evidence type="ECO:0000313" key="2">
    <source>
        <dbReference type="EMBL" id="VDL68997.1"/>
    </source>
</evidence>
<evidence type="ECO:0000313" key="4">
    <source>
        <dbReference type="WBParaSite" id="NBR_0000540601-mRNA-1"/>
    </source>
</evidence>
<feature type="compositionally biased region" description="Polar residues" evidence="1">
    <location>
        <begin position="50"/>
        <end position="62"/>
    </location>
</feature>
<dbReference type="AlphaFoldDB" id="A0A0N4XSA4"/>
<organism evidence="4">
    <name type="scientific">Nippostrongylus brasiliensis</name>
    <name type="common">Rat hookworm</name>
    <dbReference type="NCBI Taxonomy" id="27835"/>
    <lineage>
        <taxon>Eukaryota</taxon>
        <taxon>Metazoa</taxon>
        <taxon>Ecdysozoa</taxon>
        <taxon>Nematoda</taxon>
        <taxon>Chromadorea</taxon>
        <taxon>Rhabditida</taxon>
        <taxon>Rhabditina</taxon>
        <taxon>Rhabditomorpha</taxon>
        <taxon>Strongyloidea</taxon>
        <taxon>Heligmosomidae</taxon>
        <taxon>Nippostrongylus</taxon>
    </lineage>
</organism>
<feature type="region of interest" description="Disordered" evidence="1">
    <location>
        <begin position="41"/>
        <end position="124"/>
    </location>
</feature>
<dbReference type="EMBL" id="UYSL01012945">
    <property type="protein sequence ID" value="VDL68997.1"/>
    <property type="molecule type" value="Genomic_DNA"/>
</dbReference>
<feature type="compositionally biased region" description="Low complexity" evidence="1">
    <location>
        <begin position="95"/>
        <end position="106"/>
    </location>
</feature>
<sequence length="124" mass="13871">MGRIKELRHDSENNVREALVMLPSKREIRRPVNLLVPLELDINEMPPTTPSEHNQPSENVQQPVGEASEPTARQPPYNLRKNDRVDYAKLAGQATTVTITSSQSTTDNRDLASNTGTRKSVQLL</sequence>
<protein>
    <submittedName>
        <fullName evidence="2 4">Uncharacterized protein</fullName>
    </submittedName>
</protein>
<accession>A0A0N4XSA4</accession>
<keyword evidence="3" id="KW-1185">Reference proteome</keyword>